<feature type="compositionally biased region" description="Basic and acidic residues" evidence="1">
    <location>
        <begin position="397"/>
        <end position="420"/>
    </location>
</feature>
<evidence type="ECO:0000256" key="1">
    <source>
        <dbReference type="SAM" id="MobiDB-lite"/>
    </source>
</evidence>
<gene>
    <name evidence="3" type="ORF">PHET_00499</name>
</gene>
<reference evidence="3" key="1">
    <citation type="submission" date="2019-05" db="EMBL/GenBank/DDBJ databases">
        <title>Annotation for the trematode Paragonimus heterotremus.</title>
        <authorList>
            <person name="Choi Y.-J."/>
        </authorList>
    </citation>
    <scope>NUCLEOTIDE SEQUENCE</scope>
    <source>
        <strain evidence="3">LC</strain>
    </source>
</reference>
<keyword evidence="2" id="KW-0812">Transmembrane</keyword>
<feature type="transmembrane region" description="Helical" evidence="2">
    <location>
        <begin position="216"/>
        <end position="237"/>
    </location>
</feature>
<dbReference type="AlphaFoldDB" id="A0A8J4TPR9"/>
<organism evidence="3 4">
    <name type="scientific">Paragonimus heterotremus</name>
    <dbReference type="NCBI Taxonomy" id="100268"/>
    <lineage>
        <taxon>Eukaryota</taxon>
        <taxon>Metazoa</taxon>
        <taxon>Spiralia</taxon>
        <taxon>Lophotrochozoa</taxon>
        <taxon>Platyhelminthes</taxon>
        <taxon>Trematoda</taxon>
        <taxon>Digenea</taxon>
        <taxon>Plagiorchiida</taxon>
        <taxon>Troglotremata</taxon>
        <taxon>Troglotrematidae</taxon>
        <taxon>Paragonimus</taxon>
    </lineage>
</organism>
<evidence type="ECO:0000313" key="4">
    <source>
        <dbReference type="Proteomes" id="UP000748531"/>
    </source>
</evidence>
<evidence type="ECO:0000313" key="3">
    <source>
        <dbReference type="EMBL" id="KAF5405991.1"/>
    </source>
</evidence>
<proteinExistence type="predicted"/>
<sequence length="437" mass="50285">MRKPRSHKLIWTGIHNKVNSTVRLNFNPTRDVYWQTDKLTCEVNNSDRKVQPYMVVVTYPVNFRPRLFYKTINFQEFIPGEYEIKCYYFGPSLGKRMLLKNVHVALPPTSLKVEHYMTTYGRVAVRCLDNGYPLSDLQIQWIVPDGLLCCEQIGSDLVVSDYAIHGVYTVRCEALVDHPLITVGLSTNASFIVFGTNFYPETAFLEQFEDVNLCKVIVQLVWVMAYLAMNFFTVLTINRERRVKTSPLNVDIRNVNEFITIPTSDMSWPCLRTFIQLITGYDAVAQLVCILVRQSRNTEHPFVLHGFDWTVRVRSRTFMHPDRGMTIDRTDSGHSFKPAVIFIPPTSLKQLHRVHSQGISGIPNVSSPEPTPENSTSARQSNDVPQKLTLTSLQKSHSPESKQMEAEYDGRNAKPDELVIRHRREKKRYKRALTVPD</sequence>
<dbReference type="Proteomes" id="UP000748531">
    <property type="component" value="Unassembled WGS sequence"/>
</dbReference>
<dbReference type="OrthoDB" id="6241377at2759"/>
<protein>
    <submittedName>
        <fullName evidence="3">Uncharacterized protein</fullName>
    </submittedName>
</protein>
<feature type="compositionally biased region" description="Basic residues" evidence="1">
    <location>
        <begin position="421"/>
        <end position="431"/>
    </location>
</feature>
<keyword evidence="2" id="KW-1133">Transmembrane helix</keyword>
<feature type="region of interest" description="Disordered" evidence="1">
    <location>
        <begin position="353"/>
        <end position="437"/>
    </location>
</feature>
<keyword evidence="2" id="KW-0472">Membrane</keyword>
<comment type="caution">
    <text evidence="3">The sequence shown here is derived from an EMBL/GenBank/DDBJ whole genome shotgun (WGS) entry which is preliminary data.</text>
</comment>
<keyword evidence="4" id="KW-1185">Reference proteome</keyword>
<feature type="compositionally biased region" description="Low complexity" evidence="1">
    <location>
        <begin position="363"/>
        <end position="377"/>
    </location>
</feature>
<dbReference type="EMBL" id="LUCH01000137">
    <property type="protein sequence ID" value="KAF5405991.1"/>
    <property type="molecule type" value="Genomic_DNA"/>
</dbReference>
<evidence type="ECO:0000256" key="2">
    <source>
        <dbReference type="SAM" id="Phobius"/>
    </source>
</evidence>
<feature type="compositionally biased region" description="Polar residues" evidence="1">
    <location>
        <begin position="378"/>
        <end position="396"/>
    </location>
</feature>
<accession>A0A8J4TPR9</accession>
<name>A0A8J4TPR9_9TREM</name>